<gene>
    <name evidence="2" type="ORF">chiPu_0011438</name>
</gene>
<protein>
    <submittedName>
        <fullName evidence="2">Uncharacterized protein</fullName>
    </submittedName>
</protein>
<comment type="caution">
    <text evidence="2">The sequence shown here is derived from an EMBL/GenBank/DDBJ whole genome shotgun (WGS) entry which is preliminary data.</text>
</comment>
<feature type="region of interest" description="Disordered" evidence="1">
    <location>
        <begin position="1"/>
        <end position="21"/>
    </location>
</feature>
<evidence type="ECO:0000256" key="1">
    <source>
        <dbReference type="SAM" id="MobiDB-lite"/>
    </source>
</evidence>
<dbReference type="STRING" id="137246.A0A401SRE3"/>
<dbReference type="EMBL" id="BEZZ01000476">
    <property type="protein sequence ID" value="GCC32974.1"/>
    <property type="molecule type" value="Genomic_DNA"/>
</dbReference>
<sequence>MKKDCLSATQKKKKKPSHSSIPRTLSFLHLASFTKQSKRLFRSDGELASVCAQQDPDDENWTYSPQCANGKGTA</sequence>
<dbReference type="Proteomes" id="UP000287033">
    <property type="component" value="Unassembled WGS sequence"/>
</dbReference>
<organism evidence="2 3">
    <name type="scientific">Chiloscyllium punctatum</name>
    <name type="common">Brownbanded bambooshark</name>
    <name type="synonym">Hemiscyllium punctatum</name>
    <dbReference type="NCBI Taxonomy" id="137246"/>
    <lineage>
        <taxon>Eukaryota</taxon>
        <taxon>Metazoa</taxon>
        <taxon>Chordata</taxon>
        <taxon>Craniata</taxon>
        <taxon>Vertebrata</taxon>
        <taxon>Chondrichthyes</taxon>
        <taxon>Elasmobranchii</taxon>
        <taxon>Galeomorphii</taxon>
        <taxon>Galeoidea</taxon>
        <taxon>Orectolobiformes</taxon>
        <taxon>Hemiscylliidae</taxon>
        <taxon>Chiloscyllium</taxon>
    </lineage>
</organism>
<dbReference type="OrthoDB" id="8942516at2759"/>
<feature type="region of interest" description="Disordered" evidence="1">
    <location>
        <begin position="55"/>
        <end position="74"/>
    </location>
</feature>
<evidence type="ECO:0000313" key="2">
    <source>
        <dbReference type="EMBL" id="GCC32974.1"/>
    </source>
</evidence>
<evidence type="ECO:0000313" key="3">
    <source>
        <dbReference type="Proteomes" id="UP000287033"/>
    </source>
</evidence>
<keyword evidence="3" id="KW-1185">Reference proteome</keyword>
<name>A0A401SRE3_CHIPU</name>
<proteinExistence type="predicted"/>
<reference evidence="2 3" key="1">
    <citation type="journal article" date="2018" name="Nat. Ecol. Evol.">
        <title>Shark genomes provide insights into elasmobranch evolution and the origin of vertebrates.</title>
        <authorList>
            <person name="Hara Y"/>
            <person name="Yamaguchi K"/>
            <person name="Onimaru K"/>
            <person name="Kadota M"/>
            <person name="Koyanagi M"/>
            <person name="Keeley SD"/>
            <person name="Tatsumi K"/>
            <person name="Tanaka K"/>
            <person name="Motone F"/>
            <person name="Kageyama Y"/>
            <person name="Nozu R"/>
            <person name="Adachi N"/>
            <person name="Nishimura O"/>
            <person name="Nakagawa R"/>
            <person name="Tanegashima C"/>
            <person name="Kiyatake I"/>
            <person name="Matsumoto R"/>
            <person name="Murakumo K"/>
            <person name="Nishida K"/>
            <person name="Terakita A"/>
            <person name="Kuratani S"/>
            <person name="Sato K"/>
            <person name="Hyodo S Kuraku.S."/>
        </authorList>
    </citation>
    <scope>NUCLEOTIDE SEQUENCE [LARGE SCALE GENOMIC DNA]</scope>
</reference>
<accession>A0A401SRE3</accession>
<dbReference type="AlphaFoldDB" id="A0A401SRE3"/>